<dbReference type="InterPro" id="IPR026444">
    <property type="entry name" value="Secre_tail"/>
</dbReference>
<dbReference type="InterPro" id="IPR003961">
    <property type="entry name" value="FN3_dom"/>
</dbReference>
<dbReference type="InterPro" id="IPR013783">
    <property type="entry name" value="Ig-like_fold"/>
</dbReference>
<reference evidence="4 5" key="1">
    <citation type="submission" date="2024-04" db="EMBL/GenBank/DDBJ databases">
        <title>Genome sequencing and assembly of rice foliar adapted Chryseobacterium endophyticum OsEnb-ALM-A6.</title>
        <authorList>
            <person name="Kumar S."/>
            <person name="Javed M."/>
            <person name="Chouhan V."/>
            <person name="Charishma K."/>
            <person name="Patel A."/>
            <person name="Kumar M."/>
            <person name="Sahu K.P."/>
            <person name="Kumar A."/>
        </authorList>
    </citation>
    <scope>NUCLEOTIDE SEQUENCE [LARGE SCALE GENOMIC DNA]</scope>
    <source>
        <strain evidence="4 5">OsEnb-ALM-A6</strain>
    </source>
</reference>
<organism evidence="4 5">
    <name type="scientific">Chryseobacterium endophyticum</name>
    <dbReference type="NCBI Taxonomy" id="1854762"/>
    <lineage>
        <taxon>Bacteria</taxon>
        <taxon>Pseudomonadati</taxon>
        <taxon>Bacteroidota</taxon>
        <taxon>Flavobacteriia</taxon>
        <taxon>Flavobacteriales</taxon>
        <taxon>Weeksellaceae</taxon>
        <taxon>Chryseobacterium group</taxon>
        <taxon>Chryseobacterium</taxon>
    </lineage>
</organism>
<keyword evidence="5" id="KW-1185">Reference proteome</keyword>
<dbReference type="Gene3D" id="2.60.40.10">
    <property type="entry name" value="Immunoglobulins"/>
    <property type="match status" value="2"/>
</dbReference>
<dbReference type="RefSeq" id="WP_345767259.1">
    <property type="nucleotide sequence ID" value="NZ_CP154834.1"/>
</dbReference>
<dbReference type="Pfam" id="PF18962">
    <property type="entry name" value="Por_Secre_tail"/>
    <property type="match status" value="1"/>
</dbReference>
<evidence type="ECO:0000256" key="1">
    <source>
        <dbReference type="ARBA" id="ARBA00022729"/>
    </source>
</evidence>
<evidence type="ECO:0000256" key="2">
    <source>
        <dbReference type="SAM" id="SignalP"/>
    </source>
</evidence>
<evidence type="ECO:0000313" key="4">
    <source>
        <dbReference type="EMBL" id="XAO75633.1"/>
    </source>
</evidence>
<keyword evidence="1 2" id="KW-0732">Signal</keyword>
<accession>A0AAU6WTS5</accession>
<feature type="signal peptide" evidence="2">
    <location>
        <begin position="1"/>
        <end position="19"/>
    </location>
</feature>
<dbReference type="CDD" id="cd00063">
    <property type="entry name" value="FN3"/>
    <property type="match status" value="2"/>
</dbReference>
<dbReference type="EMBL" id="CP154834">
    <property type="protein sequence ID" value="XAO75633.1"/>
    <property type="molecule type" value="Genomic_DNA"/>
</dbReference>
<dbReference type="Pfam" id="PF00041">
    <property type="entry name" value="fn3"/>
    <property type="match status" value="2"/>
</dbReference>
<gene>
    <name evidence="4" type="ORF">AAFP95_07010</name>
</gene>
<proteinExistence type="predicted"/>
<evidence type="ECO:0000259" key="3">
    <source>
        <dbReference type="PROSITE" id="PS50853"/>
    </source>
</evidence>
<feature type="domain" description="Fibronectin type-III" evidence="3">
    <location>
        <begin position="512"/>
        <end position="604"/>
    </location>
</feature>
<dbReference type="InterPro" id="IPR036116">
    <property type="entry name" value="FN3_sf"/>
</dbReference>
<dbReference type="PROSITE" id="PS50853">
    <property type="entry name" value="FN3"/>
    <property type="match status" value="2"/>
</dbReference>
<name>A0AAU6WTS5_9FLAO</name>
<feature type="chain" id="PRO_5043459033" evidence="2">
    <location>
        <begin position="20"/>
        <end position="844"/>
    </location>
</feature>
<dbReference type="Proteomes" id="UP001463665">
    <property type="component" value="Chromosome"/>
</dbReference>
<evidence type="ECO:0000313" key="5">
    <source>
        <dbReference type="Proteomes" id="UP001463665"/>
    </source>
</evidence>
<dbReference type="AlphaFoldDB" id="A0AAU6WTS5"/>
<dbReference type="SMART" id="SM00060">
    <property type="entry name" value="FN3"/>
    <property type="match status" value="2"/>
</dbReference>
<dbReference type="SUPFAM" id="SSF49265">
    <property type="entry name" value="Fibronectin type III"/>
    <property type="match status" value="2"/>
</dbReference>
<feature type="domain" description="Fibronectin type-III" evidence="3">
    <location>
        <begin position="262"/>
        <end position="355"/>
    </location>
</feature>
<dbReference type="NCBIfam" id="TIGR04183">
    <property type="entry name" value="Por_Secre_tail"/>
    <property type="match status" value="1"/>
</dbReference>
<protein>
    <submittedName>
        <fullName evidence="4">Fibronectin type III domain-containing protein</fullName>
    </submittedName>
</protein>
<dbReference type="PROSITE" id="PS51257">
    <property type="entry name" value="PROKAR_LIPOPROTEIN"/>
    <property type="match status" value="1"/>
</dbReference>
<sequence>MKKLLLYFLSVLASCMASAQVASYAFAQSSGTYVPITGGTVLATATNVSDFDSQNWTLPTGTIPFGFNFNGAFYTGLNINSNGYITFGSTIPPTYITTPINSATNYSGAISAFGGDLNASYVAGVIGSELRYETLGTAPNRTFVVQFKEWRPFSNASITAVAKISFQIRLEETTNKITMVYNDCSIAAGSLTNSASRQIGLRGANANDFNNRMNATTVSFNSSTAGTTNGAAQSFSFNTATATPGLPANGLTYTWTPPSCFAPSDISQTAASTSTASVNWRVPVPTPGNGYEYYYSIAATPPTSATAPMGASTASNASFSGLATGTTYNVWVRSLCDATNTSAWSAAGTFTTLCNSVATLTENFDTYTTGNIVPPCWSKIVTGNNAVQAIALVSGTNKNITQYNNIAGEVNIVLLPPLNTVNAGYQLKFKVRANYATVLDVGYLTNAFDAGSFVTVQSLNVTNTAYGNNTNVPFPTTVPADARVAVRMPAQATAATVYWDDVSWEQAAVCIEPNSLTVSNITQTAATVSWNAPVTVPANGYEYYYSTSNTTPASTTAPLGTSTGTSVTLGLSSSTTYYVWVRSACSGSVKSDWSPAATFTTLCDAVATLYENFDSYAIAAIVPSCWDRLVLGNAANQAINSLTPASGTRNLYQVNSVSGQTSIVILPPLSTINSGYRLRFKVRASLPAILNVGYMTNPADESTFVNVQTLNISNTTYGSESLVPFPASVPANARVAVRMPVQTNSPSVYWDDVYWESAPSLGTSETEGHKNTIASYPNPFSDVLYISDVKNVRSMAVTDITGKMVKTFDTPSTALHLDELPSGMYLVVLYMNDGTKQTIKAIKK</sequence>